<organism evidence="1">
    <name type="scientific">viral metagenome</name>
    <dbReference type="NCBI Taxonomy" id="1070528"/>
    <lineage>
        <taxon>unclassified sequences</taxon>
        <taxon>metagenomes</taxon>
        <taxon>organismal metagenomes</taxon>
    </lineage>
</organism>
<protein>
    <submittedName>
        <fullName evidence="1">Uncharacterized protein</fullName>
    </submittedName>
</protein>
<name>A0A6C0ADB7_9ZZZZ</name>
<proteinExistence type="predicted"/>
<evidence type="ECO:0000313" key="1">
    <source>
        <dbReference type="EMBL" id="QHS77652.1"/>
    </source>
</evidence>
<reference evidence="1" key="1">
    <citation type="journal article" date="2020" name="Nature">
        <title>Giant virus diversity and host interactions through global metagenomics.</title>
        <authorList>
            <person name="Schulz F."/>
            <person name="Roux S."/>
            <person name="Paez-Espino D."/>
            <person name="Jungbluth S."/>
            <person name="Walsh D.A."/>
            <person name="Denef V.J."/>
            <person name="McMahon K.D."/>
            <person name="Konstantinidis K.T."/>
            <person name="Eloe-Fadrosh E.A."/>
            <person name="Kyrpides N.C."/>
            <person name="Woyke T."/>
        </authorList>
    </citation>
    <scope>NUCLEOTIDE SEQUENCE</scope>
    <source>
        <strain evidence="1">GVMAG-S-1021933-23</strain>
    </source>
</reference>
<dbReference type="AlphaFoldDB" id="A0A6C0ADB7"/>
<sequence>MGSYLSKNDNSENKNIERIINLLLDKDLNGCLFEKYIDIFLFLANYGSLSFKEKNFKYSLKGHKYFITLFAQRNNESPVRILEICNDKASALSFFMDLNLKETIDFEKFIDIIKEIKRIFIDSNEISEYDVHILNKKNIELETANISKIEKMIEIESIKNNIKNLTYLEKLDKLEIFFAKMSKSIDENSILIPEAIEIVNSKIASAPEERNFVVTKAVKFFNH</sequence>
<dbReference type="EMBL" id="MN740593">
    <property type="protein sequence ID" value="QHS77652.1"/>
    <property type="molecule type" value="Genomic_DNA"/>
</dbReference>
<accession>A0A6C0ADB7</accession>